<comment type="subcellular location">
    <subcellularLocation>
        <location evidence="1">Nucleus</location>
    </subcellularLocation>
</comment>
<keyword evidence="4" id="KW-0131">Cell cycle</keyword>
<dbReference type="GeneTree" id="ENSGT00940000153270"/>
<sequence length="210" mass="23392">AFTPPAGLMWTQQLSPHLQRNKQLQDTLLQREEELARLQEENNKLRGFLSSSFVTNLQEKAKVGDWTEPAVMKDLLRFRCLIWMCSAEHIEFGPSFLSESESSLRDLVYGDAFGSPVSTPSSIHSYRQTAPLCFTSRSSSCTVLNKSQAPSGGCSASSSQSLHKPTDLAFSMSLSPSSSVKTHSFPQGQAFIRKDTGGRWNFTWVPRQEP</sequence>
<evidence type="ECO:0000256" key="3">
    <source>
        <dbReference type="ARBA" id="ARBA00023242"/>
    </source>
</evidence>
<dbReference type="GO" id="GO:0005634">
    <property type="term" value="C:nucleus"/>
    <property type="evidence" value="ECO:0007669"/>
    <property type="project" value="UniProtKB-SubCell"/>
</dbReference>
<evidence type="ECO:0000256" key="5">
    <source>
        <dbReference type="SAM" id="Coils"/>
    </source>
</evidence>
<dbReference type="PANTHER" id="PTHR13372:SF2">
    <property type="entry name" value="GEMININ COILED-COIL DOMAIN-CONTAINING PROTEIN 1"/>
    <property type="match status" value="1"/>
</dbReference>
<dbReference type="GO" id="GO:0008156">
    <property type="term" value="P:negative regulation of DNA replication"/>
    <property type="evidence" value="ECO:0007669"/>
    <property type="project" value="TreeGrafter"/>
</dbReference>
<dbReference type="Gene3D" id="1.20.5.1180">
    <property type="entry name" value="Geminin coiled-coil domain"/>
    <property type="match status" value="1"/>
</dbReference>
<evidence type="ECO:0008006" key="8">
    <source>
        <dbReference type="Google" id="ProtNLM"/>
    </source>
</evidence>
<dbReference type="InterPro" id="IPR059237">
    <property type="entry name" value="GemC1_CC"/>
</dbReference>
<accession>A0A3B5MCP5</accession>
<evidence type="ECO:0000313" key="6">
    <source>
        <dbReference type="Ensembl" id="ENSXCOP00000017464.1"/>
    </source>
</evidence>
<dbReference type="CDD" id="cd22588">
    <property type="entry name" value="GemC1_CC"/>
    <property type="match status" value="1"/>
</dbReference>
<dbReference type="PANTHER" id="PTHR13372">
    <property type="entry name" value="GEMININ"/>
    <property type="match status" value="1"/>
</dbReference>
<evidence type="ECO:0000313" key="7">
    <source>
        <dbReference type="Proteomes" id="UP000261380"/>
    </source>
</evidence>
<keyword evidence="7" id="KW-1185">Reference proteome</keyword>
<dbReference type="STRING" id="32473.ENSXCOP00000017464"/>
<dbReference type="GO" id="GO:0045786">
    <property type="term" value="P:negative regulation of cell cycle"/>
    <property type="evidence" value="ECO:0007669"/>
    <property type="project" value="TreeGrafter"/>
</dbReference>
<keyword evidence="2 5" id="KW-0175">Coiled coil</keyword>
<evidence type="ECO:0000256" key="1">
    <source>
        <dbReference type="ARBA" id="ARBA00004123"/>
    </source>
</evidence>
<evidence type="ECO:0000256" key="4">
    <source>
        <dbReference type="ARBA" id="ARBA00023306"/>
    </source>
</evidence>
<dbReference type="Proteomes" id="UP000261380">
    <property type="component" value="Unplaced"/>
</dbReference>
<reference evidence="6" key="1">
    <citation type="submission" date="2025-08" db="UniProtKB">
        <authorList>
            <consortium name="Ensembl"/>
        </authorList>
    </citation>
    <scope>IDENTIFICATION</scope>
</reference>
<reference evidence="6" key="2">
    <citation type="submission" date="2025-09" db="UniProtKB">
        <authorList>
            <consortium name="Ensembl"/>
        </authorList>
    </citation>
    <scope>IDENTIFICATION</scope>
</reference>
<proteinExistence type="predicted"/>
<feature type="coiled-coil region" evidence="5">
    <location>
        <begin position="21"/>
        <end position="48"/>
    </location>
</feature>
<evidence type="ECO:0000256" key="2">
    <source>
        <dbReference type="ARBA" id="ARBA00023054"/>
    </source>
</evidence>
<dbReference type="AlphaFoldDB" id="A0A3B5MCP5"/>
<keyword evidence="3" id="KW-0539">Nucleus</keyword>
<protein>
    <recommendedName>
        <fullName evidence="8">Geminin coiled-coil domain containing</fullName>
    </recommendedName>
</protein>
<name>A0A3B5MCP5_9TELE</name>
<organism evidence="6 7">
    <name type="scientific">Xiphophorus couchianus</name>
    <name type="common">Monterrey platyfish</name>
    <dbReference type="NCBI Taxonomy" id="32473"/>
    <lineage>
        <taxon>Eukaryota</taxon>
        <taxon>Metazoa</taxon>
        <taxon>Chordata</taxon>
        <taxon>Craniata</taxon>
        <taxon>Vertebrata</taxon>
        <taxon>Euteleostomi</taxon>
        <taxon>Actinopterygii</taxon>
        <taxon>Neopterygii</taxon>
        <taxon>Teleostei</taxon>
        <taxon>Neoteleostei</taxon>
        <taxon>Acanthomorphata</taxon>
        <taxon>Ovalentaria</taxon>
        <taxon>Atherinomorphae</taxon>
        <taxon>Cyprinodontiformes</taxon>
        <taxon>Poeciliidae</taxon>
        <taxon>Poeciliinae</taxon>
        <taxon>Xiphophorus</taxon>
    </lineage>
</organism>
<dbReference type="Ensembl" id="ENSXCOT00000017686.1">
    <property type="protein sequence ID" value="ENSXCOP00000017464.1"/>
    <property type="gene ID" value="ENSXCOG00000013173.1"/>
</dbReference>